<dbReference type="Proteomes" id="UP001326613">
    <property type="component" value="Chromosome"/>
</dbReference>
<dbReference type="EMBL" id="CP112932">
    <property type="protein sequence ID" value="WPY00344.1"/>
    <property type="molecule type" value="Genomic_DNA"/>
</dbReference>
<dbReference type="NCBIfam" id="TIGR03594">
    <property type="entry name" value="GTPase_EngA"/>
    <property type="match status" value="1"/>
</dbReference>
<dbReference type="InterPro" id="IPR005225">
    <property type="entry name" value="Small_GTP-bd"/>
</dbReference>
<accession>A0ABZ0UWA7</accession>
<evidence type="ECO:0000256" key="2">
    <source>
        <dbReference type="ARBA" id="ARBA00020953"/>
    </source>
</evidence>
<evidence type="ECO:0000259" key="11">
    <source>
        <dbReference type="PROSITE" id="PS51712"/>
    </source>
</evidence>
<feature type="binding site" evidence="8">
    <location>
        <begin position="241"/>
        <end position="245"/>
    </location>
    <ligand>
        <name>GTP</name>
        <dbReference type="ChEBI" id="CHEBI:37565"/>
        <label>2</label>
    </ligand>
</feature>
<comment type="subunit">
    <text evidence="8">Associates with the 50S ribosomal subunit.</text>
</comment>
<reference evidence="12 13" key="1">
    <citation type="submission" date="2022-10" db="EMBL/GenBank/DDBJ databases">
        <title>Host association and intracellularity evolved multiple times independently in the Rickettsiales.</title>
        <authorList>
            <person name="Castelli M."/>
            <person name="Nardi T."/>
            <person name="Gammuto L."/>
            <person name="Bellinzona G."/>
            <person name="Sabaneyeva E."/>
            <person name="Potekhin A."/>
            <person name="Serra V."/>
            <person name="Petroni G."/>
            <person name="Sassera D."/>
        </authorList>
    </citation>
    <scope>NUCLEOTIDE SEQUENCE [LARGE SCALE GENOMIC DNA]</scope>
    <source>
        <strain evidence="12 13">Kr 154-4</strain>
    </source>
</reference>
<dbReference type="PANTHER" id="PTHR43834:SF6">
    <property type="entry name" value="GTPASE DER"/>
    <property type="match status" value="1"/>
</dbReference>
<comment type="similarity">
    <text evidence="1 8 9 10">Belongs to the TRAFAC class TrmE-Era-EngA-EngB-Septin-like GTPase superfamily. EngA (Der) GTPase family.</text>
</comment>
<gene>
    <name evidence="8" type="primary">der</name>
    <name evidence="12" type="ORF">Trichorick_00216</name>
</gene>
<dbReference type="HAMAP" id="MF_00195">
    <property type="entry name" value="GTPase_Der"/>
    <property type="match status" value="1"/>
</dbReference>
<evidence type="ECO:0000256" key="6">
    <source>
        <dbReference type="ARBA" id="ARBA00023134"/>
    </source>
</evidence>
<dbReference type="Gene3D" id="3.30.300.20">
    <property type="match status" value="1"/>
</dbReference>
<keyword evidence="13" id="KW-1185">Reference proteome</keyword>
<evidence type="ECO:0000256" key="1">
    <source>
        <dbReference type="ARBA" id="ARBA00008279"/>
    </source>
</evidence>
<feature type="binding site" evidence="8">
    <location>
        <begin position="57"/>
        <end position="61"/>
    </location>
    <ligand>
        <name>GTP</name>
        <dbReference type="ChEBI" id="CHEBI:37565"/>
        <label>1</label>
    </ligand>
</feature>
<keyword evidence="3 8" id="KW-0690">Ribosome biogenesis</keyword>
<dbReference type="InterPro" id="IPR006073">
    <property type="entry name" value="GTP-bd"/>
</dbReference>
<feature type="binding site" evidence="8">
    <location>
        <begin position="194"/>
        <end position="201"/>
    </location>
    <ligand>
        <name>GTP</name>
        <dbReference type="ChEBI" id="CHEBI:37565"/>
        <label>2</label>
    </ligand>
</feature>
<sequence length="452" mass="51449">MKKKIIALVGRPNVGKSTLFNRLSINNKAIVHNQPGVTRDRKYAEARIGPFEFTVIDTPGLEESEDGKLEHRMMQQTIAALQEADITCLMLSGREQITPIDQFFINFVRKYTDNSILIINKCEKQSNIDPEYYTLGFSTLVAISAEHAIGMMDLYDAIQHHITIQETKEPKKNYLETAIEDPLKSDTLQIVISGRPNAGKSTLINAIIGQERMLTGSEAGITRESIAIDWHYQDTKLKLIDTAGLRKRAVIKNNLEKLSASDAITSINFANTVILMLDARNPLEQQDLKIASYVIDQGRGLIIAVNKWDLIKDKVLFKEELHYQLEQSLPQAKGVPTVFISALNKQNIDLLLTECIKIYKLWNSKISTGKLNVWLNQATEKHQLPLIGNRRLRLKYMTQIKTRPPTFKIFANNPEQITDSYKKYLINDLREYCSLPGIPIRFVFTKTKNPYT</sequence>
<keyword evidence="6 8" id="KW-0342">GTP-binding</keyword>
<dbReference type="PROSITE" id="PS51712">
    <property type="entry name" value="G_ENGA"/>
    <property type="match status" value="1"/>
</dbReference>
<dbReference type="SUPFAM" id="SSF52540">
    <property type="entry name" value="P-loop containing nucleoside triphosphate hydrolases"/>
    <property type="match status" value="2"/>
</dbReference>
<feature type="binding site" evidence="8">
    <location>
        <begin position="120"/>
        <end position="123"/>
    </location>
    <ligand>
        <name>GTP</name>
        <dbReference type="ChEBI" id="CHEBI:37565"/>
        <label>1</label>
    </ligand>
</feature>
<dbReference type="InterPro" id="IPR032859">
    <property type="entry name" value="KH_dom-like"/>
</dbReference>
<organism evidence="12 13">
    <name type="scientific">Candidatus Trichorickettsia mobilis</name>
    <dbReference type="NCBI Taxonomy" id="1346319"/>
    <lineage>
        <taxon>Bacteria</taxon>
        <taxon>Pseudomonadati</taxon>
        <taxon>Pseudomonadota</taxon>
        <taxon>Alphaproteobacteria</taxon>
        <taxon>Rickettsiales</taxon>
        <taxon>Rickettsiaceae</taxon>
        <taxon>Rickettsieae</taxon>
        <taxon>Candidatus Trichorickettsia</taxon>
    </lineage>
</organism>
<comment type="function">
    <text evidence="8 10">GTPase that plays an essential role in the late steps of ribosome biogenesis.</text>
</comment>
<dbReference type="InterPro" id="IPR031166">
    <property type="entry name" value="G_ENGA"/>
</dbReference>
<dbReference type="InterPro" id="IPR016484">
    <property type="entry name" value="GTPase_Der"/>
</dbReference>
<evidence type="ECO:0000256" key="8">
    <source>
        <dbReference type="HAMAP-Rule" id="MF_00195"/>
    </source>
</evidence>
<dbReference type="NCBIfam" id="TIGR00231">
    <property type="entry name" value="small_GTP"/>
    <property type="match status" value="2"/>
</dbReference>
<dbReference type="CDD" id="cd01894">
    <property type="entry name" value="EngA1"/>
    <property type="match status" value="1"/>
</dbReference>
<evidence type="ECO:0000256" key="4">
    <source>
        <dbReference type="ARBA" id="ARBA00022737"/>
    </source>
</evidence>
<evidence type="ECO:0000313" key="12">
    <source>
        <dbReference type="EMBL" id="WPY00344.1"/>
    </source>
</evidence>
<dbReference type="InterPro" id="IPR015946">
    <property type="entry name" value="KH_dom-like_a/b"/>
</dbReference>
<dbReference type="CDD" id="cd01895">
    <property type="entry name" value="EngA2"/>
    <property type="match status" value="1"/>
</dbReference>
<protein>
    <recommendedName>
        <fullName evidence="2 8">GTPase Der</fullName>
    </recommendedName>
    <alternativeName>
        <fullName evidence="7 8">GTP-binding protein EngA</fullName>
    </alternativeName>
</protein>
<dbReference type="RefSeq" id="WP_323738421.1">
    <property type="nucleotide sequence ID" value="NZ_CP112932.1"/>
</dbReference>
<dbReference type="PANTHER" id="PTHR43834">
    <property type="entry name" value="GTPASE DER"/>
    <property type="match status" value="1"/>
</dbReference>
<dbReference type="PIRSF" id="PIRSF006485">
    <property type="entry name" value="GTP-binding_EngA"/>
    <property type="match status" value="1"/>
</dbReference>
<feature type="binding site" evidence="8">
    <location>
        <begin position="306"/>
        <end position="309"/>
    </location>
    <ligand>
        <name>GTP</name>
        <dbReference type="ChEBI" id="CHEBI:37565"/>
        <label>2</label>
    </ligand>
</feature>
<dbReference type="Pfam" id="PF01926">
    <property type="entry name" value="MMR_HSR1"/>
    <property type="match status" value="2"/>
</dbReference>
<dbReference type="InterPro" id="IPR027417">
    <property type="entry name" value="P-loop_NTPase"/>
</dbReference>
<evidence type="ECO:0000256" key="3">
    <source>
        <dbReference type="ARBA" id="ARBA00022517"/>
    </source>
</evidence>
<keyword evidence="4 10" id="KW-0677">Repeat</keyword>
<proteinExistence type="inferred from homology"/>
<evidence type="ECO:0000256" key="7">
    <source>
        <dbReference type="ARBA" id="ARBA00032345"/>
    </source>
</evidence>
<evidence type="ECO:0000313" key="13">
    <source>
        <dbReference type="Proteomes" id="UP001326613"/>
    </source>
</evidence>
<dbReference type="Gene3D" id="3.40.50.300">
    <property type="entry name" value="P-loop containing nucleotide triphosphate hydrolases"/>
    <property type="match status" value="2"/>
</dbReference>
<evidence type="ECO:0000256" key="9">
    <source>
        <dbReference type="PROSITE-ProRule" id="PRU01049"/>
    </source>
</evidence>
<feature type="binding site" evidence="8">
    <location>
        <begin position="10"/>
        <end position="17"/>
    </location>
    <ligand>
        <name>GTP</name>
        <dbReference type="ChEBI" id="CHEBI:37565"/>
        <label>1</label>
    </ligand>
</feature>
<name>A0ABZ0UWA7_9RICK</name>
<evidence type="ECO:0000256" key="5">
    <source>
        <dbReference type="ARBA" id="ARBA00022741"/>
    </source>
</evidence>
<keyword evidence="5 8" id="KW-0547">Nucleotide-binding</keyword>
<evidence type="ECO:0000256" key="10">
    <source>
        <dbReference type="RuleBase" id="RU004481"/>
    </source>
</evidence>
<dbReference type="Pfam" id="PF14714">
    <property type="entry name" value="KH_dom-like"/>
    <property type="match status" value="1"/>
</dbReference>
<feature type="domain" description="EngA-type G" evidence="11">
    <location>
        <begin position="188"/>
        <end position="363"/>
    </location>
</feature>